<comment type="similarity">
    <text evidence="8">Belongs to the TFS-II family.</text>
</comment>
<dbReference type="GO" id="GO:0001193">
    <property type="term" value="P:maintenance of transcriptional fidelity during transcription elongation by RNA polymerase II"/>
    <property type="evidence" value="ECO:0007669"/>
    <property type="project" value="EnsemblFungi"/>
</dbReference>
<name>A0A0G2EMY2_PHACM</name>
<evidence type="ECO:0000313" key="14">
    <source>
        <dbReference type="EMBL" id="KKY24127.1"/>
    </source>
</evidence>
<dbReference type="EMBL" id="LCWF01000063">
    <property type="protein sequence ID" value="KKY24127.1"/>
    <property type="molecule type" value="Genomic_DNA"/>
</dbReference>
<evidence type="ECO:0000256" key="2">
    <source>
        <dbReference type="ARBA" id="ARBA00022723"/>
    </source>
</evidence>
<dbReference type="InterPro" id="IPR001222">
    <property type="entry name" value="Znf_TFIIS"/>
</dbReference>
<dbReference type="PANTHER" id="PTHR11477:SF0">
    <property type="entry name" value="IP08861P-RELATED"/>
    <property type="match status" value="1"/>
</dbReference>
<sequence length="273" mass="29953">MKELEKGVKPTEELLRQTAVGKMVNKLKAHKSPEVAKLASTIVNKWRRDINSLKGPSGAATPTGGKGMNGTASPRPSATPTPQPKLENTVPPDKRTHKTDKVDINKTSDDSRNNCIRLLYDGLAHTSSVSATKVLSIAVAIEEAALRICGDGQSSAAPYREKVRSLFMNLKNKSNPGLRHRILGGEVTPERFVSMTHDELKSEQQKAEEIKIAKENLDKAMVAQEEKSVSTSLQCGKCKEKRVSYSQAQTRSADEPMTTFCECLSCGNRWKFS</sequence>
<dbReference type="SUPFAM" id="SSF47676">
    <property type="entry name" value="Conserved domain common to transcription factors TFIIS, elongin A, CRSP70"/>
    <property type="match status" value="1"/>
</dbReference>
<dbReference type="FunFam" id="2.20.25.10:FF:000001">
    <property type="entry name" value="Probable Transcription elongation factor S-II"/>
    <property type="match status" value="1"/>
</dbReference>
<dbReference type="InterPro" id="IPR017923">
    <property type="entry name" value="TFIIS_N"/>
</dbReference>
<evidence type="ECO:0000256" key="4">
    <source>
        <dbReference type="ARBA" id="ARBA00022833"/>
    </source>
</evidence>
<keyword evidence="14" id="KW-0251">Elongation factor</keyword>
<keyword evidence="4 8" id="KW-0862">Zinc</keyword>
<dbReference type="InterPro" id="IPR006289">
    <property type="entry name" value="TFSII"/>
</dbReference>
<evidence type="ECO:0000259" key="13">
    <source>
        <dbReference type="PROSITE" id="PS51321"/>
    </source>
</evidence>
<dbReference type="GO" id="GO:0005737">
    <property type="term" value="C:cytoplasm"/>
    <property type="evidence" value="ECO:0007669"/>
    <property type="project" value="EnsemblFungi"/>
</dbReference>
<evidence type="ECO:0000256" key="9">
    <source>
        <dbReference type="SAM" id="Coils"/>
    </source>
</evidence>
<evidence type="ECO:0000256" key="1">
    <source>
        <dbReference type="ARBA" id="ARBA00004123"/>
    </source>
</evidence>
<keyword evidence="14" id="KW-0648">Protein biosynthesis</keyword>
<gene>
    <name evidence="14" type="ORF">UCRPC4_g02593</name>
</gene>
<dbReference type="InterPro" id="IPR035441">
    <property type="entry name" value="TFIIS/LEDGF_dom_sf"/>
</dbReference>
<reference evidence="14 15" key="1">
    <citation type="submission" date="2015-05" db="EMBL/GenBank/DDBJ databases">
        <title>Distinctive expansion of gene families associated with plant cell wall degradation and secondary metabolism in the genomes of grapevine trunk pathogens.</title>
        <authorList>
            <person name="Lawrence D.P."/>
            <person name="Travadon R."/>
            <person name="Rolshausen P.E."/>
            <person name="Baumgartner K."/>
        </authorList>
    </citation>
    <scope>NUCLEOTIDE SEQUENCE [LARGE SCALE GENOMIC DNA]</scope>
    <source>
        <strain evidence="14">UCRPC4</strain>
    </source>
</reference>
<dbReference type="GO" id="GO:0042797">
    <property type="term" value="P:tRNA transcription by RNA polymerase III"/>
    <property type="evidence" value="ECO:0007669"/>
    <property type="project" value="EnsemblFungi"/>
</dbReference>
<dbReference type="GO" id="GO:0045899">
    <property type="term" value="P:positive regulation of RNA polymerase II transcription preinitiation complex assembly"/>
    <property type="evidence" value="ECO:0007669"/>
    <property type="project" value="EnsemblFungi"/>
</dbReference>
<evidence type="ECO:0000256" key="7">
    <source>
        <dbReference type="PROSITE-ProRule" id="PRU00649"/>
    </source>
</evidence>
<dbReference type="CDD" id="cd13749">
    <property type="entry name" value="Zn-ribbon_TFIIS"/>
    <property type="match status" value="1"/>
</dbReference>
<evidence type="ECO:0000256" key="6">
    <source>
        <dbReference type="PROSITE-ProRule" id="PRU00472"/>
    </source>
</evidence>
<feature type="coiled-coil region" evidence="9">
    <location>
        <begin position="200"/>
        <end position="227"/>
    </location>
</feature>
<comment type="function">
    <text evidence="8">Necessary for efficient RNA polymerase II transcription elongation past template-encoded arresting sites.</text>
</comment>
<dbReference type="GO" id="GO:0005634">
    <property type="term" value="C:nucleus"/>
    <property type="evidence" value="ECO:0007669"/>
    <property type="project" value="UniProtKB-SubCell"/>
</dbReference>
<comment type="subcellular location">
    <subcellularLocation>
        <location evidence="1 7 8">Nucleus</location>
    </subcellularLocation>
</comment>
<evidence type="ECO:0000256" key="10">
    <source>
        <dbReference type="SAM" id="MobiDB-lite"/>
    </source>
</evidence>
<dbReference type="InterPro" id="IPR003618">
    <property type="entry name" value="TFIIS_cen_dom"/>
</dbReference>
<dbReference type="GO" id="GO:0000977">
    <property type="term" value="F:RNA polymerase II transcription regulatory region sequence-specific DNA binding"/>
    <property type="evidence" value="ECO:0007669"/>
    <property type="project" value="EnsemblFungi"/>
</dbReference>
<dbReference type="FunFam" id="1.10.472.30:FF:000003">
    <property type="entry name" value="Transcription elongation factor S-II"/>
    <property type="match status" value="1"/>
</dbReference>
<dbReference type="Pfam" id="PF08711">
    <property type="entry name" value="Med26"/>
    <property type="match status" value="1"/>
</dbReference>
<feature type="domain" description="TFIIS-type" evidence="11">
    <location>
        <begin position="231"/>
        <end position="271"/>
    </location>
</feature>
<evidence type="ECO:0000256" key="3">
    <source>
        <dbReference type="ARBA" id="ARBA00022771"/>
    </source>
</evidence>
<evidence type="ECO:0000256" key="8">
    <source>
        <dbReference type="RuleBase" id="RU368078"/>
    </source>
</evidence>
<dbReference type="SUPFAM" id="SSF46942">
    <property type="entry name" value="Elongation factor TFIIS domain 2"/>
    <property type="match status" value="1"/>
</dbReference>
<evidence type="ECO:0000259" key="11">
    <source>
        <dbReference type="PROSITE" id="PS51133"/>
    </source>
</evidence>
<dbReference type="NCBIfam" id="TIGR01385">
    <property type="entry name" value="TFSII"/>
    <property type="match status" value="1"/>
</dbReference>
<dbReference type="PANTHER" id="PTHR11477">
    <property type="entry name" value="TRANSCRIPTION FACTOR S-II ZINC FINGER DOMAIN-CONTAINING PROTEIN"/>
    <property type="match status" value="1"/>
</dbReference>
<dbReference type="GO" id="GO:0031564">
    <property type="term" value="P:transcription antitermination"/>
    <property type="evidence" value="ECO:0007669"/>
    <property type="project" value="EnsemblFungi"/>
</dbReference>
<keyword evidence="15" id="KW-1185">Reference proteome</keyword>
<keyword evidence="9" id="KW-0175">Coiled coil</keyword>
<dbReference type="SMART" id="SM00440">
    <property type="entry name" value="ZnF_C2C2"/>
    <property type="match status" value="1"/>
</dbReference>
<dbReference type="GO" id="GO:0001139">
    <property type="term" value="F:RNA polymerase II complex recruiting activity"/>
    <property type="evidence" value="ECO:0007669"/>
    <property type="project" value="EnsemblFungi"/>
</dbReference>
<feature type="domain" description="TFIIS central" evidence="13">
    <location>
        <begin position="111"/>
        <end position="228"/>
    </location>
</feature>
<evidence type="ECO:0000313" key="15">
    <source>
        <dbReference type="Proteomes" id="UP000053317"/>
    </source>
</evidence>
<dbReference type="GO" id="GO:0032968">
    <property type="term" value="P:positive regulation of transcription elongation by RNA polymerase II"/>
    <property type="evidence" value="ECO:0007669"/>
    <property type="project" value="EnsemblFungi"/>
</dbReference>
<dbReference type="AlphaFoldDB" id="A0A0G2EMY2"/>
<feature type="domain" description="TFIIS N-terminal" evidence="12">
    <location>
        <begin position="1"/>
        <end position="53"/>
    </location>
</feature>
<dbReference type="Gene3D" id="1.20.930.10">
    <property type="entry name" value="Conserved domain common to transcription factors TFIIS, elongin A, CRSP70"/>
    <property type="match status" value="1"/>
</dbReference>
<dbReference type="GO" id="GO:0008270">
    <property type="term" value="F:zinc ion binding"/>
    <property type="evidence" value="ECO:0007669"/>
    <property type="project" value="UniProtKB-UniRule"/>
</dbReference>
<organism evidence="14 15">
    <name type="scientific">Phaeomoniella chlamydospora</name>
    <name type="common">Phaeoacremonium chlamydosporum</name>
    <dbReference type="NCBI Taxonomy" id="158046"/>
    <lineage>
        <taxon>Eukaryota</taxon>
        <taxon>Fungi</taxon>
        <taxon>Dikarya</taxon>
        <taxon>Ascomycota</taxon>
        <taxon>Pezizomycotina</taxon>
        <taxon>Eurotiomycetes</taxon>
        <taxon>Chaetothyriomycetidae</taxon>
        <taxon>Phaeomoniellales</taxon>
        <taxon>Phaeomoniellaceae</taxon>
        <taxon>Phaeomoniella</taxon>
    </lineage>
</organism>
<dbReference type="GO" id="GO:0003746">
    <property type="term" value="F:translation elongation factor activity"/>
    <property type="evidence" value="ECO:0007669"/>
    <property type="project" value="UniProtKB-KW"/>
</dbReference>
<dbReference type="PROSITE" id="PS00466">
    <property type="entry name" value="ZF_TFIIS_1"/>
    <property type="match status" value="1"/>
</dbReference>
<keyword evidence="5 7" id="KW-0539">Nucleus</keyword>
<dbReference type="Pfam" id="PF01096">
    <property type="entry name" value="Zn_ribbon_TFIIS"/>
    <property type="match status" value="1"/>
</dbReference>
<keyword evidence="8" id="KW-0805">Transcription regulation</keyword>
<dbReference type="PROSITE" id="PS51319">
    <property type="entry name" value="TFIIS_N"/>
    <property type="match status" value="1"/>
</dbReference>
<dbReference type="OrthoDB" id="44867at2759"/>
<keyword evidence="3 6" id="KW-0863">Zinc-finger</keyword>
<dbReference type="Proteomes" id="UP000053317">
    <property type="component" value="Unassembled WGS sequence"/>
</dbReference>
<protein>
    <recommendedName>
        <fullName evidence="8">Transcription elongation factor</fullName>
    </recommendedName>
</protein>
<feature type="region of interest" description="Disordered" evidence="10">
    <location>
        <begin position="49"/>
        <end position="108"/>
    </location>
</feature>
<dbReference type="InterPro" id="IPR035100">
    <property type="entry name" value="TF_IIS-typ"/>
</dbReference>
<accession>A0A0G2EMY2</accession>
<feature type="compositionally biased region" description="Basic and acidic residues" evidence="10">
    <location>
        <begin position="99"/>
        <end position="108"/>
    </location>
</feature>
<dbReference type="PIRSF" id="PIRSF006704">
    <property type="entry name" value="TF_IIS"/>
    <property type="match status" value="1"/>
</dbReference>
<keyword evidence="8" id="KW-0238">DNA-binding</keyword>
<dbReference type="SUPFAM" id="SSF57783">
    <property type="entry name" value="Zinc beta-ribbon"/>
    <property type="match status" value="1"/>
</dbReference>
<reference evidence="14 15" key="2">
    <citation type="submission" date="2015-05" db="EMBL/GenBank/DDBJ databases">
        <authorList>
            <person name="Morales-Cruz A."/>
            <person name="Amrine K.C."/>
            <person name="Cantu D."/>
        </authorList>
    </citation>
    <scope>NUCLEOTIDE SEQUENCE [LARGE SCALE GENOMIC DNA]</scope>
    <source>
        <strain evidence="14">UCRPC4</strain>
    </source>
</reference>
<dbReference type="PROSITE" id="PS51133">
    <property type="entry name" value="ZF_TFIIS_2"/>
    <property type="match status" value="1"/>
</dbReference>
<keyword evidence="8" id="KW-0804">Transcription</keyword>
<dbReference type="PROSITE" id="PS51321">
    <property type="entry name" value="TFIIS_CENTRAL"/>
    <property type="match status" value="1"/>
</dbReference>
<dbReference type="Pfam" id="PF07500">
    <property type="entry name" value="TFIIS_M"/>
    <property type="match status" value="1"/>
</dbReference>
<dbReference type="GO" id="GO:0031440">
    <property type="term" value="P:regulation of mRNA 3'-end processing"/>
    <property type="evidence" value="ECO:0007669"/>
    <property type="project" value="EnsemblFungi"/>
</dbReference>
<comment type="caution">
    <text evidence="14">The sequence shown here is derived from an EMBL/GenBank/DDBJ whole genome shotgun (WGS) entry which is preliminary data.</text>
</comment>
<dbReference type="InterPro" id="IPR036575">
    <property type="entry name" value="TFIIS_cen_dom_sf"/>
</dbReference>
<dbReference type="SMART" id="SM00510">
    <property type="entry name" value="TFS2M"/>
    <property type="match status" value="1"/>
</dbReference>
<evidence type="ECO:0000259" key="12">
    <source>
        <dbReference type="PROSITE" id="PS51319"/>
    </source>
</evidence>
<dbReference type="Gene3D" id="1.10.472.30">
    <property type="entry name" value="Transcription elongation factor S-II, central domain"/>
    <property type="match status" value="1"/>
</dbReference>
<keyword evidence="2 8" id="KW-0479">Metal-binding</keyword>
<evidence type="ECO:0000256" key="5">
    <source>
        <dbReference type="ARBA" id="ARBA00023242"/>
    </source>
</evidence>
<dbReference type="GO" id="GO:0006362">
    <property type="term" value="P:transcription elongation by RNA polymerase I"/>
    <property type="evidence" value="ECO:0007669"/>
    <property type="project" value="EnsemblFungi"/>
</dbReference>
<proteinExistence type="inferred from homology"/>
<dbReference type="Gene3D" id="2.20.25.10">
    <property type="match status" value="1"/>
</dbReference>